<comment type="caution">
    <text evidence="1">The sequence shown here is derived from an EMBL/GenBank/DDBJ whole genome shotgun (WGS) entry which is preliminary data.</text>
</comment>
<evidence type="ECO:0000313" key="1">
    <source>
        <dbReference type="EMBL" id="RLK60539.1"/>
    </source>
</evidence>
<organism evidence="1 2">
    <name type="scientific">Actinokineospora cianjurensis</name>
    <dbReference type="NCBI Taxonomy" id="585224"/>
    <lineage>
        <taxon>Bacteria</taxon>
        <taxon>Bacillati</taxon>
        <taxon>Actinomycetota</taxon>
        <taxon>Actinomycetes</taxon>
        <taxon>Pseudonocardiales</taxon>
        <taxon>Pseudonocardiaceae</taxon>
        <taxon>Actinokineospora</taxon>
    </lineage>
</organism>
<dbReference type="AlphaFoldDB" id="A0A421B889"/>
<dbReference type="EMBL" id="RCDD01000001">
    <property type="protein sequence ID" value="RLK60539.1"/>
    <property type="molecule type" value="Genomic_DNA"/>
</dbReference>
<name>A0A421B889_9PSEU</name>
<keyword evidence="2" id="KW-1185">Reference proteome</keyword>
<dbReference type="RefSeq" id="WP_121389394.1">
    <property type="nucleotide sequence ID" value="NZ_RCDD01000001.1"/>
</dbReference>
<protein>
    <submittedName>
        <fullName evidence="1">PE family protein</fullName>
    </submittedName>
</protein>
<sequence>MTWVHNAREAEALRAQLKPVTRAELVVDVVAGPQGDFTITGSGTDGLEVDYAALQRAETDLAALQKDLVAQLRAAEDLGEPLAAGAGPVAAAMSRTFLGRADTTDGLRKVLTNYLEELAEVRATISATLAAYRGVDEHAENAIRHAGGAL</sequence>
<reference evidence="1 2" key="1">
    <citation type="submission" date="2018-10" db="EMBL/GenBank/DDBJ databases">
        <title>Genomic Encyclopedia of Archaeal and Bacterial Type Strains, Phase II (KMG-II): from individual species to whole genera.</title>
        <authorList>
            <person name="Goeker M."/>
        </authorList>
    </citation>
    <scope>NUCLEOTIDE SEQUENCE [LARGE SCALE GENOMIC DNA]</scope>
    <source>
        <strain evidence="1 2">DSM 45657</strain>
    </source>
</reference>
<gene>
    <name evidence="1" type="ORF">CLV68_1045</name>
</gene>
<evidence type="ECO:0000313" key="2">
    <source>
        <dbReference type="Proteomes" id="UP000282454"/>
    </source>
</evidence>
<dbReference type="OrthoDB" id="3696327at2"/>
<accession>A0A421B889</accession>
<proteinExistence type="predicted"/>
<dbReference type="Proteomes" id="UP000282454">
    <property type="component" value="Unassembled WGS sequence"/>
</dbReference>